<feature type="domain" description="Methyl-accepting transducer" evidence="11">
    <location>
        <begin position="109"/>
        <end position="279"/>
    </location>
</feature>
<keyword evidence="5 10" id="KW-1133">Transmembrane helix</keyword>
<proteinExistence type="predicted"/>
<keyword evidence="6 10" id="KW-0472">Membrane</keyword>
<dbReference type="Pfam" id="PF00015">
    <property type="entry name" value="MCPsignal"/>
    <property type="match status" value="1"/>
</dbReference>
<evidence type="ECO:0000313" key="13">
    <source>
        <dbReference type="Proteomes" id="UP000375525"/>
    </source>
</evidence>
<dbReference type="EMBL" id="CABVIH010000045">
    <property type="protein sequence ID" value="VVP58900.1"/>
    <property type="molecule type" value="Genomic_DNA"/>
</dbReference>
<evidence type="ECO:0000256" key="10">
    <source>
        <dbReference type="SAM" id="Phobius"/>
    </source>
</evidence>
<protein>
    <recommendedName>
        <fullName evidence="11">Methyl-accepting transducer domain-containing protein</fullName>
    </recommendedName>
</protein>
<evidence type="ECO:0000256" key="7">
    <source>
        <dbReference type="ARBA" id="ARBA00023224"/>
    </source>
</evidence>
<dbReference type="AlphaFoldDB" id="A0A5E7QCG7"/>
<keyword evidence="4 10" id="KW-0812">Transmembrane</keyword>
<organism evidence="12 13">
    <name type="scientific">Pseudomonas fluorescens</name>
    <dbReference type="NCBI Taxonomy" id="294"/>
    <lineage>
        <taxon>Bacteria</taxon>
        <taxon>Pseudomonadati</taxon>
        <taxon>Pseudomonadota</taxon>
        <taxon>Gammaproteobacteria</taxon>
        <taxon>Pseudomonadales</taxon>
        <taxon>Pseudomonadaceae</taxon>
        <taxon>Pseudomonas</taxon>
    </lineage>
</organism>
<evidence type="ECO:0000313" key="12">
    <source>
        <dbReference type="EMBL" id="VVP58900.1"/>
    </source>
</evidence>
<dbReference type="GO" id="GO:0007165">
    <property type="term" value="P:signal transduction"/>
    <property type="evidence" value="ECO:0007669"/>
    <property type="project" value="UniProtKB-KW"/>
</dbReference>
<accession>A0A5E7QCG7</accession>
<keyword evidence="7 8" id="KW-0807">Transducer</keyword>
<evidence type="ECO:0000256" key="6">
    <source>
        <dbReference type="ARBA" id="ARBA00023136"/>
    </source>
</evidence>
<dbReference type="Gene3D" id="1.10.287.950">
    <property type="entry name" value="Methyl-accepting chemotaxis protein"/>
    <property type="match status" value="1"/>
</dbReference>
<sequence>MPSHDIYRNYSSARPDFTALVWPVLAIASGGAVLLPALAGVSALPVTAALMLLACGGGASAWIVHCQHKLFDHALRQAHASSLSHHQAASAAASANGLEAVCLEAVPIWAKQIESSRSQTEQAIIALSQRFSGIYGKLEEAVHTSQQAADGMAGDAQSGALVVLAQSESKLTQVVNSLKATQLSRDEMLEQVRGLTDYTGELLSMAKEVAAIAAQTNLLALNAAIEAARAGEAGRGFAVVADAVRSLSSLSSDTGKKMSATVDIINSAITRLVEVADNTAANDQHSVSASEASIQHVLDRFHSITQQLSGSTELLQQESLGIRAEISEVLIGLQFQDRVSQILSHVRDNMEALHQHLQHGRRNPDELVQIDAQAWLASMELTYATDEQRQIHHGHSSSSAKEQEITFF</sequence>
<evidence type="ECO:0000256" key="8">
    <source>
        <dbReference type="PROSITE-ProRule" id="PRU00284"/>
    </source>
</evidence>
<dbReference type="InterPro" id="IPR004089">
    <property type="entry name" value="MCPsignal_dom"/>
</dbReference>
<reference evidence="12 13" key="1">
    <citation type="submission" date="2019-09" db="EMBL/GenBank/DDBJ databases">
        <authorList>
            <person name="Chandra G."/>
            <person name="Truman W A."/>
        </authorList>
    </citation>
    <scope>NUCLEOTIDE SEQUENCE [LARGE SCALE GENOMIC DNA]</scope>
    <source>
        <strain evidence="12">PS880</strain>
    </source>
</reference>
<dbReference type="SUPFAM" id="SSF58104">
    <property type="entry name" value="Methyl-accepting chemotaxis protein (MCP) signaling domain"/>
    <property type="match status" value="1"/>
</dbReference>
<evidence type="ECO:0000256" key="2">
    <source>
        <dbReference type="ARBA" id="ARBA00022475"/>
    </source>
</evidence>
<dbReference type="PANTHER" id="PTHR32089">
    <property type="entry name" value="METHYL-ACCEPTING CHEMOTAXIS PROTEIN MCPB"/>
    <property type="match status" value="1"/>
</dbReference>
<evidence type="ECO:0000259" key="11">
    <source>
        <dbReference type="PROSITE" id="PS50111"/>
    </source>
</evidence>
<dbReference type="Proteomes" id="UP000375525">
    <property type="component" value="Unassembled WGS sequence"/>
</dbReference>
<evidence type="ECO:0000256" key="1">
    <source>
        <dbReference type="ARBA" id="ARBA00004236"/>
    </source>
</evidence>
<gene>
    <name evidence="12" type="ORF">PS880_05974</name>
</gene>
<name>A0A5E7QCG7_PSEFL</name>
<feature type="region of interest" description="Disordered" evidence="9">
    <location>
        <begin position="388"/>
        <end position="408"/>
    </location>
</feature>
<evidence type="ECO:0000256" key="5">
    <source>
        <dbReference type="ARBA" id="ARBA00022989"/>
    </source>
</evidence>
<dbReference type="GO" id="GO:0005886">
    <property type="term" value="C:plasma membrane"/>
    <property type="evidence" value="ECO:0007669"/>
    <property type="project" value="UniProtKB-SubCell"/>
</dbReference>
<keyword evidence="3" id="KW-0488">Methylation</keyword>
<keyword evidence="2" id="KW-1003">Cell membrane</keyword>
<evidence type="ECO:0000256" key="4">
    <source>
        <dbReference type="ARBA" id="ARBA00022692"/>
    </source>
</evidence>
<dbReference type="PANTHER" id="PTHR32089:SF112">
    <property type="entry name" value="LYSOZYME-LIKE PROTEIN-RELATED"/>
    <property type="match status" value="1"/>
</dbReference>
<evidence type="ECO:0000256" key="3">
    <source>
        <dbReference type="ARBA" id="ARBA00022481"/>
    </source>
</evidence>
<feature type="transmembrane region" description="Helical" evidence="10">
    <location>
        <begin position="20"/>
        <end position="39"/>
    </location>
</feature>
<evidence type="ECO:0000256" key="9">
    <source>
        <dbReference type="SAM" id="MobiDB-lite"/>
    </source>
</evidence>
<dbReference type="SMART" id="SM00283">
    <property type="entry name" value="MA"/>
    <property type="match status" value="1"/>
</dbReference>
<comment type="subcellular location">
    <subcellularLocation>
        <location evidence="1">Cell membrane</location>
    </subcellularLocation>
</comment>
<dbReference type="GO" id="GO:0006935">
    <property type="term" value="P:chemotaxis"/>
    <property type="evidence" value="ECO:0007669"/>
    <property type="project" value="UniProtKB-ARBA"/>
</dbReference>
<dbReference type="PROSITE" id="PS50111">
    <property type="entry name" value="CHEMOTAXIS_TRANSDUC_2"/>
    <property type="match status" value="1"/>
</dbReference>